<dbReference type="SUPFAM" id="SSF81901">
    <property type="entry name" value="HCP-like"/>
    <property type="match status" value="1"/>
</dbReference>
<keyword evidence="5" id="KW-0732">Signal</keyword>
<dbReference type="Gene3D" id="1.25.40.10">
    <property type="entry name" value="Tetratricopeptide repeat domain"/>
    <property type="match status" value="9"/>
</dbReference>
<dbReference type="EMBL" id="FQYN01000005">
    <property type="protein sequence ID" value="SHJ21786.1"/>
    <property type="molecule type" value="Genomic_DNA"/>
</dbReference>
<feature type="repeat" description="TPR" evidence="3">
    <location>
        <begin position="554"/>
        <end position="587"/>
    </location>
</feature>
<sequence length="1075" mass="118859">MKLFPRIALAATLSAAAPLAAHAQQTQVFASDERHFQEGLELFDRGKYGAAQQSFQRYLDLTQRRTGELRDRTIEAEYYYAVAGLYLFHPDAEDRILAFAANNPAHPKAAVAFFELGKFYFDQKNYAKSIDYLQRVGADNLSNEQRAEAEFKLGYSYFAQKEFDKAKLLFDRNKQGSHQYRYASSYYAGYLAFRAGDYPGARRDLAVAEENDAYKLVVPAIMSQIYYKEGNFDGLIDYGTKVLAQTPPPQGADEIQLLVGDAFYQKQDYKQAAAYFDQYAAGRKKVEPKVQYKIGYANYKMGDFKGAIGSLKGVAAQRDSLGQNAAYHLGLSYLQTSQKQLALNSFDAARKVNFDKNITENATLKYAQINYELGNSPEVIAALKDFNRRFPRSKNGAAADDILSESFLNSSDYAQALRYLDGLDDRSAKLNATYQRVAYLQAATLYNNGQYSDALPVLEKSLKYPQDDALRAAAQVLKGEVYSVGQKYPEAIQAYNAAARTARDGAAADTDFDQKARYGLGYAYYNTQQYDRARQQFQAYLNDPIAKPADANYYDVHLRLADTYYIAKSYQQALDLYDKVIQANAADKDYAYYQKSVTLGLLGRRDEASKTLGTLLRTAPTSRYADDAVYQQAQFDYEAGDFQPAVDGFTKLIDNRPNSQLIPSALQKRGVAYANLNQHEKAVTDFRQVLTQFPRTKAANSALFSLQESLSALGKTEEFDQYLAQFKQQNPESGATESVEFEAAKSLYLAEKYDKAIPRLEGYLKQYPGTALAANGRYFLADAYLKTGKKAEALPRLRAVVEEGKSEFVNRAVGRVADLEFENKNYPEAIKYYGRLRESSQNKREVATASIGLMRSYYESGDYAGTRRVAEELRALSGATLNATNAATLYLAKASYKSGSLDQAVPELTTAAAATDETGAEAQYLLADVLFQQKKYPEALDAAYKTNSSNYELWQGRGFLLIADIYQAQGEIFQARATLNSIIDNKFPVAEVIEGAKQRLAALPADALAGGSGNGAPTGGTKSLTTKTPTKAPATPTKTGPAPKAPAKGKAPINNLTPKQEAPVDSTAAPAPAQE</sequence>
<organism evidence="7 8">
    <name type="scientific">Hymenobacter daecheongensis DSM 21074</name>
    <dbReference type="NCBI Taxonomy" id="1121955"/>
    <lineage>
        <taxon>Bacteria</taxon>
        <taxon>Pseudomonadati</taxon>
        <taxon>Bacteroidota</taxon>
        <taxon>Cytophagia</taxon>
        <taxon>Cytophagales</taxon>
        <taxon>Hymenobacteraceae</taxon>
        <taxon>Hymenobacter</taxon>
    </lineage>
</organism>
<dbReference type="STRING" id="1121955.SAMN02745146_2515"/>
<evidence type="ECO:0000256" key="3">
    <source>
        <dbReference type="PROSITE-ProRule" id="PRU00339"/>
    </source>
</evidence>
<evidence type="ECO:0000313" key="7">
    <source>
        <dbReference type="EMBL" id="SHJ21786.1"/>
    </source>
</evidence>
<dbReference type="InterPro" id="IPR051012">
    <property type="entry name" value="CellSynth/LPSAsmb/PSIAsmb"/>
</dbReference>
<dbReference type="RefSeq" id="WP_073109752.1">
    <property type="nucleotide sequence ID" value="NZ_FQYN01000005.1"/>
</dbReference>
<evidence type="ECO:0000256" key="2">
    <source>
        <dbReference type="ARBA" id="ARBA00022803"/>
    </source>
</evidence>
<dbReference type="PANTHER" id="PTHR45586">
    <property type="entry name" value="TPR REPEAT-CONTAINING PROTEIN PA4667"/>
    <property type="match status" value="1"/>
</dbReference>
<proteinExistence type="predicted"/>
<dbReference type="SUPFAM" id="SSF48452">
    <property type="entry name" value="TPR-like"/>
    <property type="match status" value="5"/>
</dbReference>
<protein>
    <submittedName>
        <fullName evidence="7">TolA-binding protein</fullName>
    </submittedName>
</protein>
<feature type="repeat" description="TPR" evidence="3">
    <location>
        <begin position="663"/>
        <end position="696"/>
    </location>
</feature>
<feature type="chain" id="PRO_5012929129" evidence="5">
    <location>
        <begin position="24"/>
        <end position="1075"/>
    </location>
</feature>
<dbReference type="InterPro" id="IPR018704">
    <property type="entry name" value="SecYEG/CpoB_TPR"/>
</dbReference>
<feature type="domain" description="Ancillary SecYEG translocon subunit/Cell division coordinator CpoB TPR" evidence="6">
    <location>
        <begin position="357"/>
        <end position="504"/>
    </location>
</feature>
<dbReference type="OrthoDB" id="9814448at2"/>
<evidence type="ECO:0000259" key="6">
    <source>
        <dbReference type="Pfam" id="PF09976"/>
    </source>
</evidence>
<keyword evidence="1" id="KW-0677">Repeat</keyword>
<dbReference type="Proteomes" id="UP000184418">
    <property type="component" value="Unassembled WGS sequence"/>
</dbReference>
<dbReference type="Pfam" id="PF13174">
    <property type="entry name" value="TPR_6"/>
    <property type="match status" value="4"/>
</dbReference>
<dbReference type="InterPro" id="IPR019734">
    <property type="entry name" value="TPR_rpt"/>
</dbReference>
<keyword evidence="8" id="KW-1185">Reference proteome</keyword>
<evidence type="ECO:0000256" key="1">
    <source>
        <dbReference type="ARBA" id="ARBA00022737"/>
    </source>
</evidence>
<accession>A0A1M6HHR6</accession>
<reference evidence="7 8" key="1">
    <citation type="submission" date="2016-11" db="EMBL/GenBank/DDBJ databases">
        <authorList>
            <person name="Jaros S."/>
            <person name="Januszkiewicz K."/>
            <person name="Wedrychowicz H."/>
        </authorList>
    </citation>
    <scope>NUCLEOTIDE SEQUENCE [LARGE SCALE GENOMIC DNA]</scope>
    <source>
        <strain evidence="7 8">DSM 21074</strain>
    </source>
</reference>
<evidence type="ECO:0000256" key="4">
    <source>
        <dbReference type="SAM" id="MobiDB-lite"/>
    </source>
</evidence>
<gene>
    <name evidence="7" type="ORF">SAMN02745146_2515</name>
</gene>
<dbReference type="SMART" id="SM00028">
    <property type="entry name" value="TPR"/>
    <property type="match status" value="11"/>
</dbReference>
<dbReference type="AlphaFoldDB" id="A0A1M6HHR6"/>
<dbReference type="PANTHER" id="PTHR45586:SF1">
    <property type="entry name" value="LIPOPOLYSACCHARIDE ASSEMBLY PROTEIN B"/>
    <property type="match status" value="1"/>
</dbReference>
<dbReference type="PROSITE" id="PS50005">
    <property type="entry name" value="TPR"/>
    <property type="match status" value="2"/>
</dbReference>
<evidence type="ECO:0000256" key="5">
    <source>
        <dbReference type="SAM" id="SignalP"/>
    </source>
</evidence>
<dbReference type="Pfam" id="PF13432">
    <property type="entry name" value="TPR_16"/>
    <property type="match status" value="5"/>
</dbReference>
<feature type="region of interest" description="Disordered" evidence="4">
    <location>
        <begin position="1008"/>
        <end position="1075"/>
    </location>
</feature>
<feature type="compositionally biased region" description="Low complexity" evidence="4">
    <location>
        <begin position="1019"/>
        <end position="1052"/>
    </location>
</feature>
<dbReference type="Pfam" id="PF09976">
    <property type="entry name" value="TPR_21"/>
    <property type="match status" value="1"/>
</dbReference>
<feature type="signal peptide" evidence="5">
    <location>
        <begin position="1"/>
        <end position="23"/>
    </location>
</feature>
<name>A0A1M6HHR6_9BACT</name>
<evidence type="ECO:0000313" key="8">
    <source>
        <dbReference type="Proteomes" id="UP000184418"/>
    </source>
</evidence>
<keyword evidence="2 3" id="KW-0802">TPR repeat</keyword>
<dbReference type="InterPro" id="IPR011990">
    <property type="entry name" value="TPR-like_helical_dom_sf"/>
</dbReference>